<evidence type="ECO:0000256" key="11">
    <source>
        <dbReference type="SAM" id="Coils"/>
    </source>
</evidence>
<dbReference type="FunCoup" id="A0A067RKP2">
    <property type="interactions" value="3"/>
</dbReference>
<dbReference type="GO" id="GO:0005930">
    <property type="term" value="C:axoneme"/>
    <property type="evidence" value="ECO:0007669"/>
    <property type="project" value="UniProtKB-SubCell"/>
</dbReference>
<dbReference type="OMA" id="LAMVMDE"/>
<keyword evidence="8 10" id="KW-0966">Cell projection</keyword>
<evidence type="ECO:0000256" key="5">
    <source>
        <dbReference type="ARBA" id="ARBA00023054"/>
    </source>
</evidence>
<dbReference type="InterPro" id="IPR000435">
    <property type="entry name" value="Tektins"/>
</dbReference>
<comment type="function">
    <text evidence="9">Microtubule inner protein (MIP) part of the dynein-decorated doublet microtubules (DMTs) in cilia and flagellar axoneme. Forms filamentous polymers in the walls of ciliary and flagellar microtubules.</text>
</comment>
<comment type="similarity">
    <text evidence="2 10">Belongs to the tektin family.</text>
</comment>
<evidence type="ECO:0000256" key="4">
    <source>
        <dbReference type="ARBA" id="ARBA00022846"/>
    </source>
</evidence>
<evidence type="ECO:0000313" key="12">
    <source>
        <dbReference type="EMBL" id="KDR20069.1"/>
    </source>
</evidence>
<keyword evidence="5 11" id="KW-0175">Coiled coil</keyword>
<dbReference type="InterPro" id="IPR048256">
    <property type="entry name" value="Tektin-like"/>
</dbReference>
<dbReference type="PANTHER" id="PTHR19960">
    <property type="entry name" value="TEKTIN"/>
    <property type="match status" value="1"/>
</dbReference>
<dbReference type="GO" id="GO:0060271">
    <property type="term" value="P:cilium assembly"/>
    <property type="evidence" value="ECO:0007669"/>
    <property type="project" value="UniProtKB-UniRule"/>
</dbReference>
<evidence type="ECO:0000313" key="13">
    <source>
        <dbReference type="Proteomes" id="UP000027135"/>
    </source>
</evidence>
<proteinExistence type="inferred from homology"/>
<dbReference type="GO" id="GO:0005634">
    <property type="term" value="C:nucleus"/>
    <property type="evidence" value="ECO:0007669"/>
    <property type="project" value="TreeGrafter"/>
</dbReference>
<keyword evidence="13" id="KW-1185">Reference proteome</keyword>
<dbReference type="PRINTS" id="PR00511">
    <property type="entry name" value="TEKTIN"/>
</dbReference>
<evidence type="ECO:0000256" key="1">
    <source>
        <dbReference type="ARBA" id="ARBA00004611"/>
    </source>
</evidence>
<dbReference type="GO" id="GO:0060294">
    <property type="term" value="P:cilium movement involved in cell motility"/>
    <property type="evidence" value="ECO:0007669"/>
    <property type="project" value="UniProtKB-UniRule"/>
</dbReference>
<keyword evidence="6 10" id="KW-0969">Cilium</keyword>
<keyword evidence="3" id="KW-0963">Cytoplasm</keyword>
<comment type="subcellular location">
    <subcellularLocation>
        <location evidence="10">Cytoplasm</location>
        <location evidence="10">Cytoskeleton</location>
        <location evidence="10">Cilium axoneme</location>
    </subcellularLocation>
    <subcellularLocation>
        <location evidence="1">Cytoplasm</location>
        <location evidence="1">Cytoskeleton</location>
        <location evidence="1">Flagellum axoneme</location>
    </subcellularLocation>
</comment>
<feature type="coiled-coil region" evidence="11">
    <location>
        <begin position="271"/>
        <end position="312"/>
    </location>
</feature>
<gene>
    <name evidence="12" type="ORF">L798_05462</name>
</gene>
<dbReference type="Proteomes" id="UP000027135">
    <property type="component" value="Unassembled WGS sequence"/>
</dbReference>
<evidence type="ECO:0000256" key="7">
    <source>
        <dbReference type="ARBA" id="ARBA00023212"/>
    </source>
</evidence>
<dbReference type="InParanoid" id="A0A067RKP2"/>
<dbReference type="Pfam" id="PF03148">
    <property type="entry name" value="Tektin"/>
    <property type="match status" value="1"/>
</dbReference>
<reference evidence="12 13" key="1">
    <citation type="journal article" date="2014" name="Nat. Commun.">
        <title>Molecular traces of alternative social organization in a termite genome.</title>
        <authorList>
            <person name="Terrapon N."/>
            <person name="Li C."/>
            <person name="Robertson H.M."/>
            <person name="Ji L."/>
            <person name="Meng X."/>
            <person name="Booth W."/>
            <person name="Chen Z."/>
            <person name="Childers C.P."/>
            <person name="Glastad K.M."/>
            <person name="Gokhale K."/>
            <person name="Gowin J."/>
            <person name="Gronenberg W."/>
            <person name="Hermansen R.A."/>
            <person name="Hu H."/>
            <person name="Hunt B.G."/>
            <person name="Huylmans A.K."/>
            <person name="Khalil S.M."/>
            <person name="Mitchell R.D."/>
            <person name="Munoz-Torres M.C."/>
            <person name="Mustard J.A."/>
            <person name="Pan H."/>
            <person name="Reese J.T."/>
            <person name="Scharf M.E."/>
            <person name="Sun F."/>
            <person name="Vogel H."/>
            <person name="Xiao J."/>
            <person name="Yang W."/>
            <person name="Yang Z."/>
            <person name="Yang Z."/>
            <person name="Zhou J."/>
            <person name="Zhu J."/>
            <person name="Brent C.S."/>
            <person name="Elsik C.G."/>
            <person name="Goodisman M.A."/>
            <person name="Liberles D.A."/>
            <person name="Roe R.M."/>
            <person name="Vargo E.L."/>
            <person name="Vilcinskas A."/>
            <person name="Wang J."/>
            <person name="Bornberg-Bauer E."/>
            <person name="Korb J."/>
            <person name="Zhang G."/>
            <person name="Liebig J."/>
        </authorList>
    </citation>
    <scope>NUCLEOTIDE SEQUENCE [LARGE SCALE GENOMIC DNA]</scope>
    <source>
        <tissue evidence="12">Whole organism</tissue>
    </source>
</reference>
<organism evidence="12 13">
    <name type="scientific">Zootermopsis nevadensis</name>
    <name type="common">Dampwood termite</name>
    <dbReference type="NCBI Taxonomy" id="136037"/>
    <lineage>
        <taxon>Eukaryota</taxon>
        <taxon>Metazoa</taxon>
        <taxon>Ecdysozoa</taxon>
        <taxon>Arthropoda</taxon>
        <taxon>Hexapoda</taxon>
        <taxon>Insecta</taxon>
        <taxon>Pterygota</taxon>
        <taxon>Neoptera</taxon>
        <taxon>Polyneoptera</taxon>
        <taxon>Dictyoptera</taxon>
        <taxon>Blattodea</taxon>
        <taxon>Blattoidea</taxon>
        <taxon>Termitoidae</taxon>
        <taxon>Termopsidae</taxon>
        <taxon>Zootermopsis</taxon>
    </lineage>
</organism>
<evidence type="ECO:0000256" key="9">
    <source>
        <dbReference type="ARBA" id="ARBA00045224"/>
    </source>
</evidence>
<accession>A0A067RKP2</accession>
<keyword evidence="7" id="KW-0206">Cytoskeleton</keyword>
<name>A0A067RKP2_ZOONE</name>
<evidence type="ECO:0000256" key="2">
    <source>
        <dbReference type="ARBA" id="ARBA00007209"/>
    </source>
</evidence>
<dbReference type="STRING" id="136037.A0A067RKP2"/>
<dbReference type="AlphaFoldDB" id="A0A067RKP2"/>
<evidence type="ECO:0000256" key="10">
    <source>
        <dbReference type="RuleBase" id="RU367040"/>
    </source>
</evidence>
<sequence>MDFRRVRQELVTVPSTSAPFTLSEWYLNNRRQYRTAEDQQQVAERVIAKSDLLCDLISDATKYNKAEVDKKLEERIKDTEYHKKENEIKKKECCKEEEVLLTYRRRIMDALESLKEQAMKICKKCIILRKGRLGIDLVHDDVARELLKEVQTIEGVQSLLHQTLEQAKEQIRLLRSAKYFLDRDNEDKANALKIDKHCISLQETSLNLSMYHGTESLDPVNVTKEEWALFSNKLNERATKEVNNARPLHSYIDILLKQVTEDLWNQFNVTNEAFRRRISETREVKLKLENEHHETLRQINKMMRNITRLEKAIAEKEGFIALAHSRLGHRAQRSASERTRDEVQTRLLSEVRELRDNVTALQDMLSEAQASLRYLLKTQIQLEEDINVKANTLKIDEVDCMPLRESMDYHFY</sequence>
<evidence type="ECO:0000256" key="3">
    <source>
        <dbReference type="ARBA" id="ARBA00022490"/>
    </source>
</evidence>
<evidence type="ECO:0000256" key="6">
    <source>
        <dbReference type="ARBA" id="ARBA00023069"/>
    </source>
</evidence>
<protein>
    <recommendedName>
        <fullName evidence="10">Tektin</fullName>
    </recommendedName>
</protein>
<keyword evidence="4 10" id="KW-0282">Flagellum</keyword>
<dbReference type="EMBL" id="KK852620">
    <property type="protein sequence ID" value="KDR20069.1"/>
    <property type="molecule type" value="Genomic_DNA"/>
</dbReference>
<evidence type="ECO:0000256" key="8">
    <source>
        <dbReference type="ARBA" id="ARBA00023273"/>
    </source>
</evidence>
<dbReference type="PANTHER" id="PTHR19960:SF25">
    <property type="entry name" value="TEKTIN-1"/>
    <property type="match status" value="1"/>
</dbReference>
<dbReference type="eggNOG" id="KOG2685">
    <property type="taxonomic scope" value="Eukaryota"/>
</dbReference>
<dbReference type="GO" id="GO:0015630">
    <property type="term" value="C:microtubule cytoskeleton"/>
    <property type="evidence" value="ECO:0007669"/>
    <property type="project" value="UniProtKB-UniRule"/>
</dbReference>